<dbReference type="OrthoDB" id="6054650at2759"/>
<keyword evidence="11" id="KW-1185">Reference proteome</keyword>
<gene>
    <name evidence="9" type="ORF">CAPTEDRAFT_200684</name>
</gene>
<feature type="region of interest" description="Disordered" evidence="7">
    <location>
        <begin position="81"/>
        <end position="112"/>
    </location>
</feature>
<comment type="cofactor">
    <cofactor evidence="1">
        <name>Mg(2+)</name>
        <dbReference type="ChEBI" id="CHEBI:18420"/>
    </cofactor>
</comment>
<dbReference type="EMBL" id="KB299724">
    <property type="protein sequence ID" value="ELU07615.1"/>
    <property type="molecule type" value="Genomic_DNA"/>
</dbReference>
<dbReference type="GO" id="GO:0016779">
    <property type="term" value="F:nucleotidyltransferase activity"/>
    <property type="evidence" value="ECO:0007669"/>
    <property type="project" value="UniProtKB-KW"/>
</dbReference>
<evidence type="ECO:0000313" key="10">
    <source>
        <dbReference type="EnsemblMetazoa" id="CapteP200684"/>
    </source>
</evidence>
<proteinExistence type="inferred from homology"/>
<dbReference type="InterPro" id="IPR046906">
    <property type="entry name" value="Mab-21_HhH/H2TH-like"/>
</dbReference>
<dbReference type="SMART" id="SM01265">
    <property type="entry name" value="Mab-21"/>
    <property type="match status" value="1"/>
</dbReference>
<dbReference type="PANTHER" id="PTHR10656">
    <property type="entry name" value="CELL FATE DETERMINING PROTEIN MAB21-RELATED"/>
    <property type="match status" value="1"/>
</dbReference>
<evidence type="ECO:0000256" key="5">
    <source>
        <dbReference type="ARBA" id="ARBA00022723"/>
    </source>
</evidence>
<keyword evidence="5" id="KW-0479">Metal-binding</keyword>
<dbReference type="InterPro" id="IPR024810">
    <property type="entry name" value="MAB21L/cGLR"/>
</dbReference>
<dbReference type="Gene3D" id="1.10.1410.40">
    <property type="match status" value="1"/>
</dbReference>
<reference evidence="9 11" key="2">
    <citation type="journal article" date="2013" name="Nature">
        <title>Insights into bilaterian evolution from three spiralian genomes.</title>
        <authorList>
            <person name="Simakov O."/>
            <person name="Marletaz F."/>
            <person name="Cho S.J."/>
            <person name="Edsinger-Gonzales E."/>
            <person name="Havlak P."/>
            <person name="Hellsten U."/>
            <person name="Kuo D.H."/>
            <person name="Larsson T."/>
            <person name="Lv J."/>
            <person name="Arendt D."/>
            <person name="Savage R."/>
            <person name="Osoegawa K."/>
            <person name="de Jong P."/>
            <person name="Grimwood J."/>
            <person name="Chapman J.A."/>
            <person name="Shapiro H."/>
            <person name="Aerts A."/>
            <person name="Otillar R.P."/>
            <person name="Terry A.Y."/>
            <person name="Boore J.L."/>
            <person name="Grigoriev I.V."/>
            <person name="Lindberg D.R."/>
            <person name="Seaver E.C."/>
            <person name="Weisblat D.A."/>
            <person name="Putnam N.H."/>
            <person name="Rokhsar D.S."/>
        </authorList>
    </citation>
    <scope>NUCLEOTIDE SEQUENCE</scope>
    <source>
        <strain evidence="9 11">I ESC-2004</strain>
    </source>
</reference>
<feature type="domain" description="Mab-21-like HhH/H2TH-like" evidence="8">
    <location>
        <begin position="369"/>
        <end position="462"/>
    </location>
</feature>
<protein>
    <recommendedName>
        <fullName evidence="8">Mab-21-like HhH/H2TH-like domain-containing protein</fullName>
    </recommendedName>
</protein>
<evidence type="ECO:0000256" key="7">
    <source>
        <dbReference type="SAM" id="MobiDB-lite"/>
    </source>
</evidence>
<feature type="compositionally biased region" description="Basic residues" evidence="7">
    <location>
        <begin position="97"/>
        <end position="108"/>
    </location>
</feature>
<dbReference type="EnsemblMetazoa" id="CapteT200684">
    <property type="protein sequence ID" value="CapteP200684"/>
    <property type="gene ID" value="CapteG200684"/>
</dbReference>
<dbReference type="AlphaFoldDB" id="R7UN42"/>
<dbReference type="EMBL" id="AMQN01022163">
    <property type="status" value="NOT_ANNOTATED_CDS"/>
    <property type="molecule type" value="Genomic_DNA"/>
</dbReference>
<sequence>MSCDLPQKIGNNNCSTKTSIKIFLQNCIVWWHTTLKTQLKPNKKVAAIEQNCRTFAQWRRALKRWIRKRWAIRQKMSSLSTTDSSTSAWGGGGRASLKAKRKSRKSVRSSRSDMLSSLPDIFECHQLIDSPRRVQYERTQLTIQTPLAAALDIFYLDVANICQGELDELTTRAKDLCTYIYQRVIKRGYQIGIRLQKPVFLGSAFDDTAVVSLNEVDILMPFECLDASLDSAEAGYYVIPLKPFKEQKGEPPDPHRYGRSEDGMHLSSMVVAKNIHSLLVRVLRYHPWAELLPFTVADGQSQITVSWKAKQFFNLIPATRVHGEDFHLVSRPYPLDDHPQSELLWRGCFSVKEAKILQRINKADRGIRCKAFKLLKTLIKIEPTLVGLTSYHLKTVLLHSFDCIVDSIPRWHKDGVDIAFQCLLEELLHFLTIKNLPHFFINEYNLLGGLGSRRLAVLRARINFLHNNSNELSRLLQKHCNKKQKMKMSIEETE</sequence>
<dbReference type="HOGENOM" id="CLU_552362_0_0_1"/>
<dbReference type="GO" id="GO:0046872">
    <property type="term" value="F:metal ion binding"/>
    <property type="evidence" value="ECO:0007669"/>
    <property type="project" value="UniProtKB-KW"/>
</dbReference>
<dbReference type="OMA" id="QSWEEPS"/>
<dbReference type="Pfam" id="PF20266">
    <property type="entry name" value="Mab-21_C"/>
    <property type="match status" value="1"/>
</dbReference>
<evidence type="ECO:0000256" key="3">
    <source>
        <dbReference type="ARBA" id="ARBA00022679"/>
    </source>
</evidence>
<reference evidence="11" key="1">
    <citation type="submission" date="2012-12" db="EMBL/GenBank/DDBJ databases">
        <authorList>
            <person name="Hellsten U."/>
            <person name="Grimwood J."/>
            <person name="Chapman J.A."/>
            <person name="Shapiro H."/>
            <person name="Aerts A."/>
            <person name="Otillar R.P."/>
            <person name="Terry A.Y."/>
            <person name="Boore J.L."/>
            <person name="Simakov O."/>
            <person name="Marletaz F."/>
            <person name="Cho S.-J."/>
            <person name="Edsinger-Gonzales E."/>
            <person name="Havlak P."/>
            <person name="Kuo D.-H."/>
            <person name="Larsson T."/>
            <person name="Lv J."/>
            <person name="Arendt D."/>
            <person name="Savage R."/>
            <person name="Osoegawa K."/>
            <person name="de Jong P."/>
            <person name="Lindberg D.R."/>
            <person name="Seaver E.C."/>
            <person name="Weisblat D.A."/>
            <person name="Putnam N.H."/>
            <person name="Grigoriev I.V."/>
            <person name="Rokhsar D.S."/>
        </authorList>
    </citation>
    <scope>NUCLEOTIDE SEQUENCE</scope>
    <source>
        <strain evidence="11">I ESC-2004</strain>
    </source>
</reference>
<accession>R7UN42</accession>
<evidence type="ECO:0000313" key="9">
    <source>
        <dbReference type="EMBL" id="ELU07615.1"/>
    </source>
</evidence>
<keyword evidence="6" id="KW-0460">Magnesium</keyword>
<evidence type="ECO:0000256" key="4">
    <source>
        <dbReference type="ARBA" id="ARBA00022695"/>
    </source>
</evidence>
<evidence type="ECO:0000256" key="2">
    <source>
        <dbReference type="ARBA" id="ARBA00008307"/>
    </source>
</evidence>
<reference evidence="10" key="3">
    <citation type="submission" date="2015-06" db="UniProtKB">
        <authorList>
            <consortium name="EnsemblMetazoa"/>
        </authorList>
    </citation>
    <scope>IDENTIFICATION</scope>
</reference>
<keyword evidence="3" id="KW-0808">Transferase</keyword>
<comment type="similarity">
    <text evidence="2">Belongs to the mab-21 family.</text>
</comment>
<evidence type="ECO:0000256" key="1">
    <source>
        <dbReference type="ARBA" id="ARBA00001946"/>
    </source>
</evidence>
<evidence type="ECO:0000256" key="6">
    <source>
        <dbReference type="ARBA" id="ARBA00022842"/>
    </source>
</evidence>
<evidence type="ECO:0000313" key="11">
    <source>
        <dbReference type="Proteomes" id="UP000014760"/>
    </source>
</evidence>
<organism evidence="9">
    <name type="scientific">Capitella teleta</name>
    <name type="common">Polychaete worm</name>
    <dbReference type="NCBI Taxonomy" id="283909"/>
    <lineage>
        <taxon>Eukaryota</taxon>
        <taxon>Metazoa</taxon>
        <taxon>Spiralia</taxon>
        <taxon>Lophotrochozoa</taxon>
        <taxon>Annelida</taxon>
        <taxon>Polychaeta</taxon>
        <taxon>Sedentaria</taxon>
        <taxon>Scolecida</taxon>
        <taxon>Capitellidae</taxon>
        <taxon>Capitella</taxon>
    </lineage>
</organism>
<dbReference type="PANTHER" id="PTHR10656:SF42">
    <property type="entry name" value="CYCLIC GMP-AMP SYNTHASE-LIKE PROTEIN-RELATED"/>
    <property type="match status" value="1"/>
</dbReference>
<evidence type="ECO:0000259" key="8">
    <source>
        <dbReference type="Pfam" id="PF20266"/>
    </source>
</evidence>
<dbReference type="Proteomes" id="UP000014760">
    <property type="component" value="Unassembled WGS sequence"/>
</dbReference>
<keyword evidence="4" id="KW-0548">Nucleotidyltransferase</keyword>
<name>R7UN42_CAPTE</name>